<keyword evidence="1" id="KW-1133">Transmembrane helix</keyword>
<keyword evidence="1" id="KW-0812">Transmembrane</keyword>
<accession>A0ABY5H0Z3</accession>
<protein>
    <recommendedName>
        <fullName evidence="4">Phage abortive infection protein</fullName>
    </recommendedName>
</protein>
<keyword evidence="3" id="KW-1185">Reference proteome</keyword>
<evidence type="ECO:0000313" key="3">
    <source>
        <dbReference type="Proteomes" id="UP001059950"/>
    </source>
</evidence>
<feature type="transmembrane region" description="Helical" evidence="1">
    <location>
        <begin position="7"/>
        <end position="29"/>
    </location>
</feature>
<gene>
    <name evidence="2" type="ORF">KDX31_09280</name>
</gene>
<dbReference type="Proteomes" id="UP001059950">
    <property type="component" value="Chromosome"/>
</dbReference>
<evidence type="ECO:0008006" key="4">
    <source>
        <dbReference type="Google" id="ProtNLM"/>
    </source>
</evidence>
<evidence type="ECO:0000313" key="2">
    <source>
        <dbReference type="EMBL" id="UTW05162.1"/>
    </source>
</evidence>
<reference evidence="2" key="1">
    <citation type="submission" date="2021-04" db="EMBL/GenBank/DDBJ databases">
        <title>Oceanospirillales bacteria with DddD are important DMSP degraders in coastal seawater.</title>
        <authorList>
            <person name="Liu J."/>
        </authorList>
    </citation>
    <scope>NUCLEOTIDE SEQUENCE</scope>
    <source>
        <strain evidence="2">GY6</strain>
    </source>
</reference>
<evidence type="ECO:0000256" key="1">
    <source>
        <dbReference type="SAM" id="Phobius"/>
    </source>
</evidence>
<proteinExistence type="predicted"/>
<organism evidence="2 3">
    <name type="scientific">Amphritea atlantica</name>
    <dbReference type="NCBI Taxonomy" id="355243"/>
    <lineage>
        <taxon>Bacteria</taxon>
        <taxon>Pseudomonadati</taxon>
        <taxon>Pseudomonadota</taxon>
        <taxon>Gammaproteobacteria</taxon>
        <taxon>Oceanospirillales</taxon>
        <taxon>Oceanospirillaceae</taxon>
        <taxon>Amphritea</taxon>
    </lineage>
</organism>
<keyword evidence="1" id="KW-0472">Membrane</keyword>
<name>A0ABY5H0Z3_9GAMM</name>
<sequence length="208" mass="24066">MKKTASMIFGLALLAVMGWGIYWVIAQIWGQFKLLDPKVSVAILTASTTVIVATLTVVLGKYMERKKDIEAHYREKKTEIYDEFLSEFFKIFHSDDESAEDEENPALVEFLREWQRKMILWGGQDVLSKYITWMGHLKKGNPDAQTMFMMEDFFLEIRKDLGHKNNKLKKGSFIHLILQNPELFLAMAKENPDLTLEELGEAERAQQG</sequence>
<dbReference type="EMBL" id="CP073344">
    <property type="protein sequence ID" value="UTW05162.1"/>
    <property type="molecule type" value="Genomic_DNA"/>
</dbReference>
<feature type="transmembrane region" description="Helical" evidence="1">
    <location>
        <begin position="41"/>
        <end position="60"/>
    </location>
</feature>